<reference evidence="2" key="1">
    <citation type="submission" date="2012-06" db="EMBL/GenBank/DDBJ databases">
        <title>The complete genome of Belliella baltica DSM 15883.</title>
        <authorList>
            <person name="Lucas S."/>
            <person name="Copeland A."/>
            <person name="Lapidus A."/>
            <person name="Goodwin L."/>
            <person name="Pitluck S."/>
            <person name="Peters L."/>
            <person name="Mikhailova N."/>
            <person name="Davenport K."/>
            <person name="Kyrpides N."/>
            <person name="Mavromatis K."/>
            <person name="Pagani I."/>
            <person name="Ivanova N."/>
            <person name="Ovchinnikova G."/>
            <person name="Zeytun A."/>
            <person name="Detter J.C."/>
            <person name="Han C."/>
            <person name="Land M."/>
            <person name="Hauser L."/>
            <person name="Markowitz V."/>
            <person name="Cheng J.-F."/>
            <person name="Hugenholtz P."/>
            <person name="Woyke T."/>
            <person name="Wu D."/>
            <person name="Tindall B."/>
            <person name="Pomrenke H."/>
            <person name="Brambilla E."/>
            <person name="Klenk H.-P."/>
            <person name="Eisen J.A."/>
        </authorList>
    </citation>
    <scope>NUCLEOTIDE SEQUENCE [LARGE SCALE GENOMIC DNA]</scope>
    <source>
        <strain evidence="2">DSM 15883 / CIP 108006 / LMG 21964 / BA134</strain>
    </source>
</reference>
<keyword evidence="2" id="KW-1185">Reference proteome</keyword>
<dbReference type="STRING" id="866536.Belba_2363"/>
<dbReference type="NCBIfam" id="TIGR04256">
    <property type="entry name" value="GxxExxY"/>
    <property type="match status" value="1"/>
</dbReference>
<dbReference type="Proteomes" id="UP000006050">
    <property type="component" value="Chromosome"/>
</dbReference>
<dbReference type="eggNOG" id="COG0614">
    <property type="taxonomic scope" value="Bacteria"/>
</dbReference>
<dbReference type="EMBL" id="CP003281">
    <property type="protein sequence ID" value="AFL84923.1"/>
    <property type="molecule type" value="Genomic_DNA"/>
</dbReference>
<dbReference type="InterPro" id="IPR026350">
    <property type="entry name" value="GxxExxY"/>
</dbReference>
<dbReference type="HOGENOM" id="CLU_134960_0_0_10"/>
<proteinExistence type="predicted"/>
<evidence type="ECO:0000313" key="1">
    <source>
        <dbReference type="EMBL" id="AFL84923.1"/>
    </source>
</evidence>
<protein>
    <recommendedName>
        <fullName evidence="3">GxxExxY protein</fullName>
    </recommendedName>
</protein>
<evidence type="ECO:0008006" key="3">
    <source>
        <dbReference type="Google" id="ProtNLM"/>
    </source>
</evidence>
<gene>
    <name evidence="1" type="ordered locus">Belba_2363</name>
</gene>
<dbReference type="RefSeq" id="WP_014772882.1">
    <property type="nucleotide sequence ID" value="NC_018010.1"/>
</dbReference>
<dbReference type="Pfam" id="PF13366">
    <property type="entry name" value="PDDEXK_3"/>
    <property type="match status" value="1"/>
</dbReference>
<name>I3Z6Q5_BELBD</name>
<organism evidence="1 2">
    <name type="scientific">Belliella baltica (strain DSM 15883 / CIP 108006 / LMG 21964 / BA134)</name>
    <dbReference type="NCBI Taxonomy" id="866536"/>
    <lineage>
        <taxon>Bacteria</taxon>
        <taxon>Pseudomonadati</taxon>
        <taxon>Bacteroidota</taxon>
        <taxon>Cytophagia</taxon>
        <taxon>Cytophagales</taxon>
        <taxon>Cyclobacteriaceae</taxon>
        <taxon>Belliella</taxon>
    </lineage>
</organism>
<sequence>MGLIYKNESYNIIGAAMEVHKELGKGFLESVYQEALEIELAAYKIPYLREASLPIDYKNRMLSKYFVADFICYDKIILELKAISELSPEHTSQIFNYLKATGFKLGILINFGALSLEYKRIVL</sequence>
<dbReference type="OrthoDB" id="9806869at2"/>
<dbReference type="AlphaFoldDB" id="I3Z6Q5"/>
<dbReference type="KEGG" id="bbd:Belba_2363"/>
<evidence type="ECO:0000313" key="2">
    <source>
        <dbReference type="Proteomes" id="UP000006050"/>
    </source>
</evidence>
<accession>I3Z6Q5</accession>
<dbReference type="PATRIC" id="fig|866536.3.peg.2426"/>